<dbReference type="SMART" id="SM00594">
    <property type="entry name" value="UAS"/>
    <property type="match status" value="1"/>
</dbReference>
<keyword evidence="2" id="KW-0963">Cytoplasm</keyword>
<feature type="domain" description="UBX" evidence="4">
    <location>
        <begin position="391"/>
        <end position="462"/>
    </location>
</feature>
<evidence type="ECO:0000256" key="3">
    <source>
        <dbReference type="ARBA" id="ARBA00023054"/>
    </source>
</evidence>
<organism evidence="5">
    <name type="scientific">Hydra vulgaris</name>
    <name type="common">Hydra</name>
    <name type="synonym">Hydra attenuata</name>
    <dbReference type="NCBI Taxonomy" id="6087"/>
    <lineage>
        <taxon>Eukaryota</taxon>
        <taxon>Metazoa</taxon>
        <taxon>Cnidaria</taxon>
        <taxon>Hydrozoa</taxon>
        <taxon>Hydroidolina</taxon>
        <taxon>Anthoathecata</taxon>
        <taxon>Aplanulata</taxon>
        <taxon>Hydridae</taxon>
        <taxon>Hydra</taxon>
    </lineage>
</organism>
<dbReference type="Gene3D" id="3.10.20.90">
    <property type="entry name" value="Phosphatidylinositol 3-kinase Catalytic Subunit, Chain A, domain 1"/>
    <property type="match status" value="1"/>
</dbReference>
<dbReference type="SUPFAM" id="SSF52833">
    <property type="entry name" value="Thioredoxin-like"/>
    <property type="match status" value="1"/>
</dbReference>
<accession>T2M816</accession>
<evidence type="ECO:0000256" key="1">
    <source>
        <dbReference type="ARBA" id="ARBA00004496"/>
    </source>
</evidence>
<dbReference type="PROSITE" id="PS50033">
    <property type="entry name" value="UBX"/>
    <property type="match status" value="1"/>
</dbReference>
<dbReference type="InterPro" id="IPR050730">
    <property type="entry name" value="UBX_domain-protein"/>
</dbReference>
<sequence>QTLIFIMAGASESSSENDSYNAPSDEDKAHLILQFQEIVGIENERESRLKLESHNWNLEAAIQTSFNESEGLPSVYDNKYRSADESSKAITKRSTSHKNAIHITRRNTWSQWIKNVFFIPITIFQISFQFGYSLFSEFFNFVLSIISPSHRQTLQGPIDDVLNFKKEFESVYGMQHPTFYQGSYQQALNDAKKELKFLLIYLHAADHQDTPEFCRDVLSNNGFVEYVNGSMIFWACDVSSNEGHRVSRAVRETTYPFLGLVCLRDYRMVIVWKCEGSMNVDQIMAELVQVIDENEPSLVAARAERNELSMSQNIRNEQDAAYQDSLAKDKKKAEERQKLLDAEKKIEYERQQKRIKKEKKIQAIKENREKCCQALKNCIEPAPGDEGAIMIRVKLPNGRQLQRYFLKTTTLQFLYSYVLANDVTLSDFVLSTNFPRKSFELQGNELKTLQDLGIVTSSPMFVHNVADDSSDDE</sequence>
<reference evidence="5" key="1">
    <citation type="journal article" date="2013" name="Genome Biol. Evol.">
        <title>Punctuated emergences of genetic and phenotypic innovations in eumetazoan, bilaterian, euteleostome, and hominidae ancestors.</title>
        <authorList>
            <person name="Wenger Y."/>
            <person name="Galliot B."/>
        </authorList>
    </citation>
    <scope>NUCLEOTIDE SEQUENCE</scope>
    <source>
        <tissue evidence="5">Whole animals</tissue>
    </source>
</reference>
<dbReference type="InterPro" id="IPR054109">
    <property type="entry name" value="UBA_8"/>
</dbReference>
<dbReference type="GO" id="GO:0036503">
    <property type="term" value="P:ERAD pathway"/>
    <property type="evidence" value="ECO:0007669"/>
    <property type="project" value="TreeGrafter"/>
</dbReference>
<name>T2M816_HYDVU</name>
<keyword evidence="3" id="KW-0175">Coiled coil</keyword>
<dbReference type="InterPro" id="IPR006577">
    <property type="entry name" value="UAS"/>
</dbReference>
<dbReference type="OrthoDB" id="1026733at2759"/>
<evidence type="ECO:0000259" key="4">
    <source>
        <dbReference type="PROSITE" id="PS50033"/>
    </source>
</evidence>
<dbReference type="Pfam" id="PF00789">
    <property type="entry name" value="UBX"/>
    <property type="match status" value="1"/>
</dbReference>
<dbReference type="InterPro" id="IPR036249">
    <property type="entry name" value="Thioredoxin-like_sf"/>
</dbReference>
<dbReference type="GO" id="GO:0043130">
    <property type="term" value="F:ubiquitin binding"/>
    <property type="evidence" value="ECO:0007669"/>
    <property type="project" value="TreeGrafter"/>
</dbReference>
<gene>
    <name evidence="5" type="primary">FAF2</name>
</gene>
<dbReference type="Pfam" id="PF22566">
    <property type="entry name" value="UBA_8"/>
    <property type="match status" value="1"/>
</dbReference>
<dbReference type="AlphaFoldDB" id="T2M816"/>
<dbReference type="InterPro" id="IPR001012">
    <property type="entry name" value="UBX_dom"/>
</dbReference>
<comment type="subcellular location">
    <subcellularLocation>
        <location evidence="1">Cytoplasm</location>
    </subcellularLocation>
</comment>
<dbReference type="SUPFAM" id="SSF54236">
    <property type="entry name" value="Ubiquitin-like"/>
    <property type="match status" value="1"/>
</dbReference>
<evidence type="ECO:0000256" key="2">
    <source>
        <dbReference type="ARBA" id="ARBA00022490"/>
    </source>
</evidence>
<evidence type="ECO:0000313" key="5">
    <source>
        <dbReference type="EMBL" id="CDG68171.1"/>
    </source>
</evidence>
<protein>
    <submittedName>
        <fullName evidence="5">FAS-associated factor 2</fullName>
    </submittedName>
</protein>
<dbReference type="GO" id="GO:0005783">
    <property type="term" value="C:endoplasmic reticulum"/>
    <property type="evidence" value="ECO:0007669"/>
    <property type="project" value="TreeGrafter"/>
</dbReference>
<dbReference type="InterPro" id="IPR029071">
    <property type="entry name" value="Ubiquitin-like_domsf"/>
</dbReference>
<dbReference type="InterPro" id="IPR049483">
    <property type="entry name" value="FAF1_2-like_UAS"/>
</dbReference>
<dbReference type="CDD" id="cd14353">
    <property type="entry name" value="UBA_FAF"/>
    <property type="match status" value="1"/>
</dbReference>
<dbReference type="Gene3D" id="3.40.30.10">
    <property type="entry name" value="Glutaredoxin"/>
    <property type="match status" value="1"/>
</dbReference>
<dbReference type="SMART" id="SM00166">
    <property type="entry name" value="UBX"/>
    <property type="match status" value="1"/>
</dbReference>
<dbReference type="Gene3D" id="1.10.8.10">
    <property type="entry name" value="DNA helicase RuvA subunit, C-terminal domain"/>
    <property type="match status" value="1"/>
</dbReference>
<proteinExistence type="evidence at transcript level"/>
<feature type="non-terminal residue" evidence="5">
    <location>
        <position position="1"/>
    </location>
</feature>
<dbReference type="EMBL" id="HAAD01001939">
    <property type="protein sequence ID" value="CDG68171.1"/>
    <property type="molecule type" value="mRNA"/>
</dbReference>
<dbReference type="Pfam" id="PF21021">
    <property type="entry name" value="FAF1"/>
    <property type="match status" value="1"/>
</dbReference>
<dbReference type="PANTHER" id="PTHR23322:SF1">
    <property type="entry name" value="FAS-ASSOCIATED FACTOR 2"/>
    <property type="match status" value="1"/>
</dbReference>
<dbReference type="PANTHER" id="PTHR23322">
    <property type="entry name" value="FAS-ASSOCIATED PROTEIN"/>
    <property type="match status" value="1"/>
</dbReference>